<dbReference type="PANTHER" id="PTHR19857">
    <property type="entry name" value="MITOCHONDRIAL DIVISION PROTEIN 1-RELATED"/>
    <property type="match status" value="1"/>
</dbReference>
<evidence type="ECO:0000256" key="3">
    <source>
        <dbReference type="ARBA" id="ARBA00022574"/>
    </source>
</evidence>
<dbReference type="FunFam" id="2.130.10.10:FF:000074">
    <property type="entry name" value="Angio-associated migratory cell protein-like protein"/>
    <property type="match status" value="1"/>
</dbReference>
<dbReference type="GO" id="GO:0005737">
    <property type="term" value="C:cytoplasm"/>
    <property type="evidence" value="ECO:0007669"/>
    <property type="project" value="UniProtKB-SubCell"/>
</dbReference>
<dbReference type="AlphaFoldDB" id="A0A7M7N5X7"/>
<dbReference type="InterPro" id="IPR015943">
    <property type="entry name" value="WD40/YVTN_repeat-like_dom_sf"/>
</dbReference>
<dbReference type="InterPro" id="IPR019775">
    <property type="entry name" value="WD40_repeat_CS"/>
</dbReference>
<dbReference type="OMA" id="GPDEVMW"/>
<accession>A0A7M7N5X7</accession>
<dbReference type="Proteomes" id="UP000007110">
    <property type="component" value="Unassembled WGS sequence"/>
</dbReference>
<dbReference type="SUPFAM" id="SSF117289">
    <property type="entry name" value="Nucleoporin domain"/>
    <property type="match status" value="1"/>
</dbReference>
<dbReference type="KEGG" id="spu:586582"/>
<evidence type="ECO:0000256" key="5">
    <source>
        <dbReference type="ARBA" id="ARBA00059273"/>
    </source>
</evidence>
<feature type="repeat" description="WD" evidence="7">
    <location>
        <begin position="80"/>
        <end position="122"/>
    </location>
</feature>
<dbReference type="CDD" id="cd00200">
    <property type="entry name" value="WD40"/>
    <property type="match status" value="1"/>
</dbReference>
<organism evidence="9 10">
    <name type="scientific">Strongylocentrotus purpuratus</name>
    <name type="common">Purple sea urchin</name>
    <dbReference type="NCBI Taxonomy" id="7668"/>
    <lineage>
        <taxon>Eukaryota</taxon>
        <taxon>Metazoa</taxon>
        <taxon>Echinodermata</taxon>
        <taxon>Eleutherozoa</taxon>
        <taxon>Echinozoa</taxon>
        <taxon>Echinoidea</taxon>
        <taxon>Euechinoidea</taxon>
        <taxon>Echinacea</taxon>
        <taxon>Camarodonta</taxon>
        <taxon>Echinidea</taxon>
        <taxon>Strongylocentrotidae</taxon>
        <taxon>Strongylocentrotus</taxon>
    </lineage>
</organism>
<evidence type="ECO:0000256" key="4">
    <source>
        <dbReference type="ARBA" id="ARBA00022737"/>
    </source>
</evidence>
<keyword evidence="2" id="KW-0963">Cytoplasm</keyword>
<evidence type="ECO:0000256" key="6">
    <source>
        <dbReference type="ARBA" id="ARBA00072425"/>
    </source>
</evidence>
<name>A0A7M7N5X7_STRPU</name>
<dbReference type="GeneID" id="586582"/>
<evidence type="ECO:0000313" key="10">
    <source>
        <dbReference type="Proteomes" id="UP000007110"/>
    </source>
</evidence>
<dbReference type="PANTHER" id="PTHR19857:SF8">
    <property type="entry name" value="ANGIO-ASSOCIATED MIGRATORY CELL PROTEIN"/>
    <property type="match status" value="1"/>
</dbReference>
<dbReference type="PROSITE" id="PS50082">
    <property type="entry name" value="WD_REPEATS_2"/>
    <property type="match status" value="7"/>
</dbReference>
<feature type="repeat" description="WD" evidence="7">
    <location>
        <begin position="299"/>
        <end position="340"/>
    </location>
</feature>
<dbReference type="PROSITE" id="PS50294">
    <property type="entry name" value="WD_REPEATS_REGION"/>
    <property type="match status" value="3"/>
</dbReference>
<dbReference type="EnsemblMetazoa" id="XM_030974680">
    <property type="protein sequence ID" value="XP_030830540"/>
    <property type="gene ID" value="LOC586582"/>
</dbReference>
<keyword evidence="4" id="KW-0677">Repeat</keyword>
<dbReference type="SMART" id="SM00320">
    <property type="entry name" value="WD40"/>
    <property type="match status" value="8"/>
</dbReference>
<feature type="compositionally biased region" description="Acidic residues" evidence="8">
    <location>
        <begin position="12"/>
        <end position="54"/>
    </location>
</feature>
<proteinExistence type="predicted"/>
<evidence type="ECO:0000256" key="1">
    <source>
        <dbReference type="ARBA" id="ARBA00004496"/>
    </source>
</evidence>
<feature type="region of interest" description="Disordered" evidence="8">
    <location>
        <begin position="1"/>
        <end position="59"/>
    </location>
</feature>
<evidence type="ECO:0000313" key="9">
    <source>
        <dbReference type="EnsemblMetazoa" id="XP_030830540"/>
    </source>
</evidence>
<comment type="subcellular location">
    <subcellularLocation>
        <location evidence="1">Cytoplasm</location>
    </subcellularLocation>
</comment>
<protein>
    <recommendedName>
        <fullName evidence="6">Angio-associated migratory cell protein</fullName>
    </recommendedName>
</protein>
<keyword evidence="3 7" id="KW-0853">WD repeat</keyword>
<dbReference type="Pfam" id="PF00400">
    <property type="entry name" value="WD40"/>
    <property type="match status" value="7"/>
</dbReference>
<dbReference type="PROSITE" id="PS00678">
    <property type="entry name" value="WD_REPEATS_1"/>
    <property type="match status" value="3"/>
</dbReference>
<feature type="compositionally biased region" description="Basic and acidic residues" evidence="8">
    <location>
        <begin position="1"/>
        <end position="11"/>
    </location>
</feature>
<feature type="repeat" description="WD" evidence="7">
    <location>
        <begin position="204"/>
        <end position="245"/>
    </location>
</feature>
<dbReference type="Gene3D" id="2.130.10.10">
    <property type="entry name" value="YVTN repeat-like/Quinoprotein amine dehydrogenase"/>
    <property type="match status" value="1"/>
</dbReference>
<keyword evidence="10" id="KW-1185">Reference proteome</keyword>
<dbReference type="RefSeq" id="XP_030830540.1">
    <property type="nucleotide sequence ID" value="XM_030974680.1"/>
</dbReference>
<reference evidence="10" key="1">
    <citation type="submission" date="2015-02" db="EMBL/GenBank/DDBJ databases">
        <title>Genome sequencing for Strongylocentrotus purpuratus.</title>
        <authorList>
            <person name="Murali S."/>
            <person name="Liu Y."/>
            <person name="Vee V."/>
            <person name="English A."/>
            <person name="Wang M."/>
            <person name="Skinner E."/>
            <person name="Han Y."/>
            <person name="Muzny D.M."/>
            <person name="Worley K.C."/>
            <person name="Gibbs R.A."/>
        </authorList>
    </citation>
    <scope>NUCLEOTIDE SEQUENCE</scope>
</reference>
<dbReference type="CTD" id="14"/>
<comment type="function">
    <text evidence="5">Plays a role in angiogenesis and cell migration. In smooth muscle cell migration, may act through the RhoA pathway.</text>
</comment>
<evidence type="ECO:0000256" key="8">
    <source>
        <dbReference type="SAM" id="MobiDB-lite"/>
    </source>
</evidence>
<dbReference type="InParanoid" id="A0A7M7N5X7"/>
<dbReference type="OrthoDB" id="10261640at2759"/>
<feature type="repeat" description="WD" evidence="7">
    <location>
        <begin position="249"/>
        <end position="290"/>
    </location>
</feature>
<feature type="repeat" description="WD" evidence="7">
    <location>
        <begin position="382"/>
        <end position="420"/>
    </location>
</feature>
<evidence type="ECO:0000256" key="7">
    <source>
        <dbReference type="PROSITE-ProRule" id="PRU00221"/>
    </source>
</evidence>
<sequence>MDPNGNDRQDSDPDEGIELYDDDNDMPADDLVNDMGDMDFYEYDEQDEEADDGDEGRGIDEEGAMAAAAAAPRDDAVTCFDTHSGAVFCCDIHPAGGCLAVTGGEDDKAYIWNTTTGESVLECTGHNDSVTCVCFSYDGELVATGDMSGVIKVWKLADKDEIWTYECSDLEWLTWHTGANILLGGTVEGSVWMWKIPSGDCKMMQGHGSHLTCGKIFPDGKRCCVGYKDGSVKMWDLKQTNTVFHFKDINGHAADVTTLDCHHDNIVALSGSVDGTAKLLSSNTGKVLATFSGGAIKEDIGETNSVESVGFSPSQPLAALGSLNGMLSIWDIPTQKQRHQCDHGAGIVRLAWDIESPMIFTAGLDGMVKLWDSRSSEKVASWMGHQGEILDLAISRDGNTIVTASGDTSARVFKVQQPDR</sequence>
<feature type="repeat" description="WD" evidence="7">
    <location>
        <begin position="340"/>
        <end position="381"/>
    </location>
</feature>
<evidence type="ECO:0000256" key="2">
    <source>
        <dbReference type="ARBA" id="ARBA00022490"/>
    </source>
</evidence>
<feature type="repeat" description="WD" evidence="7">
    <location>
        <begin position="123"/>
        <end position="164"/>
    </location>
</feature>
<dbReference type="InterPro" id="IPR001680">
    <property type="entry name" value="WD40_rpt"/>
</dbReference>
<reference evidence="9" key="2">
    <citation type="submission" date="2021-01" db="UniProtKB">
        <authorList>
            <consortium name="EnsemblMetazoa"/>
        </authorList>
    </citation>
    <scope>IDENTIFICATION</scope>
</reference>
<dbReference type="InterPro" id="IPR051179">
    <property type="entry name" value="WD_repeat_multifunction"/>
</dbReference>